<keyword evidence="2" id="KW-0732">Signal</keyword>
<feature type="chain" id="PRO_5043602524" evidence="2">
    <location>
        <begin position="21"/>
        <end position="383"/>
    </location>
</feature>
<accession>A0AAR5Q085</accession>
<dbReference type="InterPro" id="IPR017850">
    <property type="entry name" value="Alkaline_phosphatase_core_sf"/>
</dbReference>
<proteinExistence type="predicted"/>
<dbReference type="EnsemblMetazoa" id="XM_019911100.1">
    <property type="protein sequence ID" value="XP_019766659.1"/>
    <property type="gene ID" value="LOC109542052"/>
</dbReference>
<dbReference type="Proteomes" id="UP000019118">
    <property type="component" value="Unassembled WGS sequence"/>
</dbReference>
<reference evidence="4" key="1">
    <citation type="journal article" date="2013" name="Genome Biol.">
        <title>Draft genome of the mountain pine beetle, Dendroctonus ponderosae Hopkins, a major forest pest.</title>
        <authorList>
            <person name="Keeling C.I."/>
            <person name="Yuen M.M."/>
            <person name="Liao N.Y."/>
            <person name="Docking T.R."/>
            <person name="Chan S.K."/>
            <person name="Taylor G.A."/>
            <person name="Palmquist D.L."/>
            <person name="Jackman S.D."/>
            <person name="Nguyen A."/>
            <person name="Li M."/>
            <person name="Henderson H."/>
            <person name="Janes J.K."/>
            <person name="Zhao Y."/>
            <person name="Pandoh P."/>
            <person name="Moore R."/>
            <person name="Sperling F.A."/>
            <person name="Huber D.P."/>
            <person name="Birol I."/>
            <person name="Jones S.J."/>
            <person name="Bohlmann J."/>
        </authorList>
    </citation>
    <scope>NUCLEOTIDE SEQUENCE</scope>
</reference>
<evidence type="ECO:0000256" key="1">
    <source>
        <dbReference type="SAM" id="MobiDB-lite"/>
    </source>
</evidence>
<feature type="signal peptide" evidence="2">
    <location>
        <begin position="1"/>
        <end position="20"/>
    </location>
</feature>
<evidence type="ECO:0000313" key="4">
    <source>
        <dbReference type="Proteomes" id="UP000019118"/>
    </source>
</evidence>
<evidence type="ECO:0000256" key="2">
    <source>
        <dbReference type="SAM" id="SignalP"/>
    </source>
</evidence>
<organism evidence="3 4">
    <name type="scientific">Dendroctonus ponderosae</name>
    <name type="common">Mountain pine beetle</name>
    <dbReference type="NCBI Taxonomy" id="77166"/>
    <lineage>
        <taxon>Eukaryota</taxon>
        <taxon>Metazoa</taxon>
        <taxon>Ecdysozoa</taxon>
        <taxon>Arthropoda</taxon>
        <taxon>Hexapoda</taxon>
        <taxon>Insecta</taxon>
        <taxon>Pterygota</taxon>
        <taxon>Neoptera</taxon>
        <taxon>Endopterygota</taxon>
        <taxon>Coleoptera</taxon>
        <taxon>Polyphaga</taxon>
        <taxon>Cucujiformia</taxon>
        <taxon>Curculionidae</taxon>
        <taxon>Scolytinae</taxon>
        <taxon>Dendroctonus</taxon>
    </lineage>
</organism>
<dbReference type="GeneID" id="109542052"/>
<protein>
    <submittedName>
        <fullName evidence="3">Uncharacterized protein</fullName>
    </submittedName>
</protein>
<dbReference type="PROSITE" id="PS51257">
    <property type="entry name" value="PROKAR_LIPOPROTEIN"/>
    <property type="match status" value="1"/>
</dbReference>
<reference evidence="3" key="2">
    <citation type="submission" date="2024-08" db="UniProtKB">
        <authorList>
            <consortium name="EnsemblMetazoa"/>
        </authorList>
    </citation>
    <scope>IDENTIFICATION</scope>
</reference>
<keyword evidence="4" id="KW-1185">Reference proteome</keyword>
<evidence type="ECO:0000313" key="3">
    <source>
        <dbReference type="EnsemblMetazoa" id="XP_019766659.1"/>
    </source>
</evidence>
<dbReference type="AlphaFoldDB" id="A0AAR5Q085"/>
<name>A0AAR5Q085_DENPD</name>
<sequence length="383" mass="42816">MERFLRYSILFLCNWLLGSCAEVKIVEDGPKKAFNIVIFFTHVDGKCSHLQQDTLEFLGLHQATRVKLSAAEPQNTFQDEKTGSEFCRDFLKDSLMSLTHFCHTVMKMKTAIASVSSKEMMNDIQEPEAPFHARSSRSENSQPAWLSVERPAAKPPQWEAEDLTANAKNIITGTQHTEVFQIRVRRNVEEEPAEGKRIHVKVIDDYPQERTSSHPWDVLDIMKHVRYSFLGDLFDDAKEAARDQEELADISQLGKERQDPGLFSTVKSTLDSLLDPPEASFLMVIFGGHLHAIADPHSPIVQGIKYVIENADIENTSVVVTGSCAAEESGRSNHSAHTVPVYAKGPHGAALSECRLLYDIPLVMRKILELQSGTGRGFPDEAS</sequence>
<feature type="region of interest" description="Disordered" evidence="1">
    <location>
        <begin position="128"/>
        <end position="156"/>
    </location>
</feature>
<dbReference type="SUPFAM" id="SSF53649">
    <property type="entry name" value="Alkaline phosphatase-like"/>
    <property type="match status" value="1"/>
</dbReference>
<dbReference type="KEGG" id="dpa:109542052"/>